<dbReference type="OrthoDB" id="3394592at2"/>
<organism evidence="2 3">
    <name type="scientific">Micromonospora haikouensis</name>
    <dbReference type="NCBI Taxonomy" id="686309"/>
    <lineage>
        <taxon>Bacteria</taxon>
        <taxon>Bacillati</taxon>
        <taxon>Actinomycetota</taxon>
        <taxon>Actinomycetes</taxon>
        <taxon>Micromonosporales</taxon>
        <taxon>Micromonosporaceae</taxon>
        <taxon>Micromonospora</taxon>
    </lineage>
</organism>
<accession>A0A0D0VW42</accession>
<comment type="caution">
    <text evidence="2">The sequence shown here is derived from an EMBL/GenBank/DDBJ whole genome shotgun (WGS) entry which is preliminary data.</text>
</comment>
<dbReference type="AlphaFoldDB" id="A0A0D0VW42"/>
<dbReference type="PATRIC" id="fig|47853.6.peg.1115"/>
<sequence>MVPKPGDVLYVNRHASVQFGGDRALIFRVIKVPDQPTYYGWIWLTGYVLDPKGNALDRREIYVQKAGLQRATPPAATVRQPDRKPAVRTTARNAVRK</sequence>
<gene>
    <name evidence="2" type="ORF">TK50_05230</name>
</gene>
<name>A0A0D0VW42_9ACTN</name>
<protein>
    <submittedName>
        <fullName evidence="2">Uncharacterized protein</fullName>
    </submittedName>
</protein>
<keyword evidence="3" id="KW-1185">Reference proteome</keyword>
<evidence type="ECO:0000256" key="1">
    <source>
        <dbReference type="SAM" id="MobiDB-lite"/>
    </source>
</evidence>
<dbReference type="GeneID" id="301303556"/>
<evidence type="ECO:0000313" key="2">
    <source>
        <dbReference type="EMBL" id="KIR64948.1"/>
    </source>
</evidence>
<evidence type="ECO:0000313" key="3">
    <source>
        <dbReference type="Proteomes" id="UP000032254"/>
    </source>
</evidence>
<dbReference type="Proteomes" id="UP000032254">
    <property type="component" value="Unassembled WGS sequence"/>
</dbReference>
<dbReference type="RefSeq" id="WP_082106181.1">
    <property type="nucleotide sequence ID" value="NZ_JXSX01000001.1"/>
</dbReference>
<feature type="region of interest" description="Disordered" evidence="1">
    <location>
        <begin position="72"/>
        <end position="97"/>
    </location>
</feature>
<proteinExistence type="predicted"/>
<dbReference type="EMBL" id="JXSX01000001">
    <property type="protein sequence ID" value="KIR64948.1"/>
    <property type="molecule type" value="Genomic_DNA"/>
</dbReference>
<reference evidence="2 3" key="1">
    <citation type="submission" date="2015-01" db="EMBL/GenBank/DDBJ databases">
        <title>Sequencing and annotation of Micromonospora carbonacea strain JXNU-1 genome.</title>
        <authorList>
            <person name="Long Z."/>
            <person name="Huang Y."/>
            <person name="Jiang Y."/>
        </authorList>
    </citation>
    <scope>NUCLEOTIDE SEQUENCE [LARGE SCALE GENOMIC DNA]</scope>
    <source>
        <strain evidence="2 3">JXNU-1</strain>
    </source>
</reference>